<organism evidence="2">
    <name type="scientific">Anguilla anguilla</name>
    <name type="common">European freshwater eel</name>
    <name type="synonym">Muraena anguilla</name>
    <dbReference type="NCBI Taxonomy" id="7936"/>
    <lineage>
        <taxon>Eukaryota</taxon>
        <taxon>Metazoa</taxon>
        <taxon>Chordata</taxon>
        <taxon>Craniata</taxon>
        <taxon>Vertebrata</taxon>
        <taxon>Euteleostomi</taxon>
        <taxon>Actinopterygii</taxon>
        <taxon>Neopterygii</taxon>
        <taxon>Teleostei</taxon>
        <taxon>Anguilliformes</taxon>
        <taxon>Anguillidae</taxon>
        <taxon>Anguilla</taxon>
    </lineage>
</organism>
<name>A0A0E9TUA1_ANGAN</name>
<evidence type="ECO:0000313" key="2">
    <source>
        <dbReference type="EMBL" id="JAH56288.1"/>
    </source>
</evidence>
<accession>A0A0E9TUA1</accession>
<feature type="compositionally biased region" description="Low complexity" evidence="1">
    <location>
        <begin position="10"/>
        <end position="20"/>
    </location>
</feature>
<proteinExistence type="predicted"/>
<reference evidence="2" key="1">
    <citation type="submission" date="2014-11" db="EMBL/GenBank/DDBJ databases">
        <authorList>
            <person name="Amaro Gonzalez C."/>
        </authorList>
    </citation>
    <scope>NUCLEOTIDE SEQUENCE</scope>
</reference>
<dbReference type="AlphaFoldDB" id="A0A0E9TUA1"/>
<protein>
    <submittedName>
        <fullName evidence="2">Uncharacterized protein</fullName>
    </submittedName>
</protein>
<feature type="region of interest" description="Disordered" evidence="1">
    <location>
        <begin position="1"/>
        <end position="20"/>
    </location>
</feature>
<dbReference type="EMBL" id="GBXM01052289">
    <property type="protein sequence ID" value="JAH56288.1"/>
    <property type="molecule type" value="Transcribed_RNA"/>
</dbReference>
<sequence length="57" mass="6361">MERSHSGCQRGTVPTTTGPRGAEGLALLVAVTWIRVKIRLAEDLRGQIARLRKRSQY</sequence>
<evidence type="ECO:0000256" key="1">
    <source>
        <dbReference type="SAM" id="MobiDB-lite"/>
    </source>
</evidence>
<reference evidence="2" key="2">
    <citation type="journal article" date="2015" name="Fish Shellfish Immunol.">
        <title>Early steps in the European eel (Anguilla anguilla)-Vibrio vulnificus interaction in the gills: Role of the RtxA13 toxin.</title>
        <authorList>
            <person name="Callol A."/>
            <person name="Pajuelo D."/>
            <person name="Ebbesson L."/>
            <person name="Teles M."/>
            <person name="MacKenzie S."/>
            <person name="Amaro C."/>
        </authorList>
    </citation>
    <scope>NUCLEOTIDE SEQUENCE</scope>
</reference>